<evidence type="ECO:0000313" key="10">
    <source>
        <dbReference type="Proteomes" id="UP000277300"/>
    </source>
</evidence>
<feature type="active site" description="Proton donor" evidence="5">
    <location>
        <position position="14"/>
    </location>
</feature>
<dbReference type="Pfam" id="PF06888">
    <property type="entry name" value="Put_Phosphatase"/>
    <property type="match status" value="1"/>
</dbReference>
<dbReference type="GO" id="GO:0016791">
    <property type="term" value="F:phosphatase activity"/>
    <property type="evidence" value="ECO:0007669"/>
    <property type="project" value="InterPro"/>
</dbReference>
<protein>
    <submittedName>
        <fullName evidence="8">Uncharacterized protein</fullName>
    </submittedName>
</protein>
<dbReference type="PANTHER" id="PTHR20889">
    <property type="entry name" value="PHOSPHATASE, ORPHAN 1, 2"/>
    <property type="match status" value="1"/>
</dbReference>
<reference evidence="10 11" key="1">
    <citation type="submission" date="2018-07" db="EMBL/GenBank/DDBJ databases">
        <title>Genome sequencing of oomycete isolates from Chile give support for New Zealand origin for Phytophthora kernoviae and make available the first Nothophytophthora sp. genome.</title>
        <authorList>
            <person name="Studholme D.J."/>
            <person name="Sanfuentes E."/>
            <person name="Panda P."/>
            <person name="Hill R."/>
            <person name="Sambles C."/>
            <person name="Grant M."/>
            <person name="Williams N.M."/>
            <person name="Mcdougal R.L."/>
        </authorList>
    </citation>
    <scope>NUCLEOTIDE SEQUENCE [LARGE SCALE GENOMIC DNA]</scope>
    <source>
        <strain evidence="8">Chile6</strain>
        <strain evidence="9">Chile7</strain>
    </source>
</reference>
<dbReference type="AlphaFoldDB" id="A0A3F2RI32"/>
<evidence type="ECO:0000256" key="3">
    <source>
        <dbReference type="ARBA" id="ARBA00022801"/>
    </source>
</evidence>
<dbReference type="InterPro" id="IPR023214">
    <property type="entry name" value="HAD_sf"/>
</dbReference>
<feature type="active site" description="Nucleophile" evidence="5">
    <location>
        <position position="12"/>
    </location>
</feature>
<dbReference type="OrthoDB" id="89077at2759"/>
<dbReference type="PANTHER" id="PTHR20889:SF12">
    <property type="entry name" value="LP01149P"/>
    <property type="match status" value="1"/>
</dbReference>
<evidence type="ECO:0000313" key="11">
    <source>
        <dbReference type="Proteomes" id="UP000284657"/>
    </source>
</evidence>
<feature type="binding site" evidence="6">
    <location>
        <position position="104"/>
    </location>
    <ligand>
        <name>substrate</name>
    </ligand>
</feature>
<name>A0A3F2RI32_9STRA</name>
<keyword evidence="2 7" id="KW-0479">Metal-binding</keyword>
<feature type="binding site" evidence="7">
    <location>
        <position position="12"/>
    </location>
    <ligand>
        <name>Mg(2+)</name>
        <dbReference type="ChEBI" id="CHEBI:18420"/>
    </ligand>
</feature>
<evidence type="ECO:0000313" key="9">
    <source>
        <dbReference type="EMBL" id="RLN60037.1"/>
    </source>
</evidence>
<evidence type="ECO:0000256" key="2">
    <source>
        <dbReference type="ARBA" id="ARBA00022723"/>
    </source>
</evidence>
<evidence type="ECO:0000256" key="7">
    <source>
        <dbReference type="PIRSR" id="PIRSR031051-3"/>
    </source>
</evidence>
<evidence type="ECO:0000313" key="8">
    <source>
        <dbReference type="EMBL" id="RLN57516.1"/>
    </source>
</evidence>
<dbReference type="Proteomes" id="UP000277300">
    <property type="component" value="Unassembled WGS sequence"/>
</dbReference>
<dbReference type="NCBIfam" id="TIGR01489">
    <property type="entry name" value="DKMTPPase-SF"/>
    <property type="match status" value="1"/>
</dbReference>
<keyword evidence="4 7" id="KW-0460">Magnesium</keyword>
<evidence type="ECO:0000256" key="1">
    <source>
        <dbReference type="ARBA" id="ARBA00001946"/>
    </source>
</evidence>
<evidence type="ECO:0000256" key="4">
    <source>
        <dbReference type="ARBA" id="ARBA00022842"/>
    </source>
</evidence>
<dbReference type="GO" id="GO:0046872">
    <property type="term" value="F:metal ion binding"/>
    <property type="evidence" value="ECO:0007669"/>
    <property type="project" value="UniProtKB-KW"/>
</dbReference>
<sequence length="257" mass="29336">MAVDGSTLVVFDFDQSLINEDSDDFVFRSFHPELATTLEARFEQKRMWPTVFDDMLQVIAHGKPHVTTDMIWEKLEQIPMQPRMTEAIRMAVDQFGADFKVISDGNTFYINGVLQHRELDQHSSGVFANPAEFEVLKDGRKWIRIRPYHAEDDEPLGCEWCPSNMCKGRILESLRKGKKYARVIYVGDGVGDFCPATRLTTNDVVCARADKPGRTSYGLQKRIDKNAELVKATVVPWSTGDDIYRVFTQFFNASPQN</sequence>
<comment type="caution">
    <text evidence="8">The sequence shown here is derived from an EMBL/GenBank/DDBJ whole genome shotgun (WGS) entry which is preliminary data.</text>
</comment>
<dbReference type="PIRSF" id="PIRSF031051">
    <property type="entry name" value="PyrdxlP_Pase_PHOSPHO2"/>
    <property type="match status" value="1"/>
</dbReference>
<accession>A0A3F2RI32</accession>
<dbReference type="InterPro" id="IPR016965">
    <property type="entry name" value="Pase_PHOSPHO-typ"/>
</dbReference>
<dbReference type="NCBIfam" id="TIGR01488">
    <property type="entry name" value="HAD-SF-IB"/>
    <property type="match status" value="1"/>
</dbReference>
<feature type="binding site" evidence="7">
    <location>
        <position position="188"/>
    </location>
    <ligand>
        <name>Mg(2+)</name>
        <dbReference type="ChEBI" id="CHEBI:18420"/>
    </ligand>
</feature>
<organism evidence="8 10">
    <name type="scientific">Phytophthora kernoviae</name>
    <dbReference type="NCBI Taxonomy" id="325452"/>
    <lineage>
        <taxon>Eukaryota</taxon>
        <taxon>Sar</taxon>
        <taxon>Stramenopiles</taxon>
        <taxon>Oomycota</taxon>
        <taxon>Peronosporomycetes</taxon>
        <taxon>Peronosporales</taxon>
        <taxon>Peronosporaceae</taxon>
        <taxon>Phytophthora</taxon>
    </lineage>
</organism>
<dbReference type="SUPFAM" id="SSF56784">
    <property type="entry name" value="HAD-like"/>
    <property type="match status" value="1"/>
</dbReference>
<comment type="cofactor">
    <cofactor evidence="1 7">
        <name>Mg(2+)</name>
        <dbReference type="ChEBI" id="CHEBI:18420"/>
    </cofactor>
</comment>
<gene>
    <name evidence="9" type="ORF">BBJ29_004073</name>
    <name evidence="8" type="ORF">BBP00_00007478</name>
</gene>
<dbReference type="EMBL" id="MBAD02001006">
    <property type="protein sequence ID" value="RLN60037.1"/>
    <property type="molecule type" value="Genomic_DNA"/>
</dbReference>
<keyword evidence="3" id="KW-0378">Hydrolase</keyword>
<dbReference type="InterPro" id="IPR006384">
    <property type="entry name" value="HAD_hydro_PyrdxlP_Pase-like"/>
</dbReference>
<evidence type="ECO:0000256" key="6">
    <source>
        <dbReference type="PIRSR" id="PIRSR031051-2"/>
    </source>
</evidence>
<proteinExistence type="predicted"/>
<dbReference type="Proteomes" id="UP000284657">
    <property type="component" value="Unassembled WGS sequence"/>
</dbReference>
<dbReference type="InterPro" id="IPR036412">
    <property type="entry name" value="HAD-like_sf"/>
</dbReference>
<feature type="binding site" evidence="7">
    <location>
        <position position="14"/>
    </location>
    <ligand>
        <name>Mg(2+)</name>
        <dbReference type="ChEBI" id="CHEBI:18420"/>
    </ligand>
</feature>
<evidence type="ECO:0000256" key="5">
    <source>
        <dbReference type="PIRSR" id="PIRSR031051-1"/>
    </source>
</evidence>
<dbReference type="EMBL" id="MBDO02000305">
    <property type="protein sequence ID" value="RLN57516.1"/>
    <property type="molecule type" value="Genomic_DNA"/>
</dbReference>
<feature type="binding site" evidence="6">
    <location>
        <position position="23"/>
    </location>
    <ligand>
        <name>substrate</name>
    </ligand>
</feature>
<dbReference type="Gene3D" id="3.40.50.1000">
    <property type="entry name" value="HAD superfamily/HAD-like"/>
    <property type="match status" value="1"/>
</dbReference>